<name>A0ABR2ZW82_9AGAR</name>
<proteinExistence type="predicted"/>
<dbReference type="Proteomes" id="UP001437256">
    <property type="component" value="Unassembled WGS sequence"/>
</dbReference>
<sequence length="150" mass="16738">MEQSSQQTVVMGEATPPGTPVPDNLGLKSFSVGQNSDLAKEVKYTLRYRDPQQIIDALVTAIEFERIQDEKKLNVILEALDIAGVAHPKAGWAVKEGKLALRRHCRFCHLNYREVNNAYDACCGEDMEGGRHSSHGKWEGECNECLGLMY</sequence>
<evidence type="ECO:0000256" key="1">
    <source>
        <dbReference type="SAM" id="MobiDB-lite"/>
    </source>
</evidence>
<evidence type="ECO:0000313" key="3">
    <source>
        <dbReference type="Proteomes" id="UP001437256"/>
    </source>
</evidence>
<protein>
    <submittedName>
        <fullName evidence="2">Uncharacterized protein</fullName>
    </submittedName>
</protein>
<accession>A0ABR2ZW82</accession>
<dbReference type="EMBL" id="JBBXMP010000049">
    <property type="protein sequence ID" value="KAL0065324.1"/>
    <property type="molecule type" value="Genomic_DNA"/>
</dbReference>
<evidence type="ECO:0000313" key="2">
    <source>
        <dbReference type="EMBL" id="KAL0065324.1"/>
    </source>
</evidence>
<gene>
    <name evidence="2" type="ORF">AAF712_007662</name>
</gene>
<comment type="caution">
    <text evidence="2">The sequence shown here is derived from an EMBL/GenBank/DDBJ whole genome shotgun (WGS) entry which is preliminary data.</text>
</comment>
<feature type="region of interest" description="Disordered" evidence="1">
    <location>
        <begin position="1"/>
        <end position="25"/>
    </location>
</feature>
<reference evidence="2 3" key="1">
    <citation type="submission" date="2024-05" db="EMBL/GenBank/DDBJ databases">
        <title>A draft genome resource for the thread blight pathogen Marasmius tenuissimus strain MS-2.</title>
        <authorList>
            <person name="Yulfo-Soto G.E."/>
            <person name="Baruah I.K."/>
            <person name="Amoako-Attah I."/>
            <person name="Bukari Y."/>
            <person name="Meinhardt L.W."/>
            <person name="Bailey B.A."/>
            <person name="Cohen S.P."/>
        </authorList>
    </citation>
    <scope>NUCLEOTIDE SEQUENCE [LARGE SCALE GENOMIC DNA]</scope>
    <source>
        <strain evidence="2 3">MS-2</strain>
    </source>
</reference>
<organism evidence="2 3">
    <name type="scientific">Marasmius tenuissimus</name>
    <dbReference type="NCBI Taxonomy" id="585030"/>
    <lineage>
        <taxon>Eukaryota</taxon>
        <taxon>Fungi</taxon>
        <taxon>Dikarya</taxon>
        <taxon>Basidiomycota</taxon>
        <taxon>Agaricomycotina</taxon>
        <taxon>Agaricomycetes</taxon>
        <taxon>Agaricomycetidae</taxon>
        <taxon>Agaricales</taxon>
        <taxon>Marasmiineae</taxon>
        <taxon>Marasmiaceae</taxon>
        <taxon>Marasmius</taxon>
    </lineage>
</organism>
<keyword evidence="3" id="KW-1185">Reference proteome</keyword>